<dbReference type="GO" id="GO:0006351">
    <property type="term" value="P:DNA-templated transcription"/>
    <property type="evidence" value="ECO:0007669"/>
    <property type="project" value="UniProtKB-UniRule"/>
</dbReference>
<dbReference type="PANTHER" id="PTHR11800:SF2">
    <property type="entry name" value="DNA-DIRECTED RNA POLYMERASE II SUBUNIT RPB3"/>
    <property type="match status" value="1"/>
</dbReference>
<dbReference type="InterPro" id="IPR022842">
    <property type="entry name" value="RNAP_Rpo3/Rpb3/RPAC1"/>
</dbReference>
<evidence type="ECO:0000313" key="7">
    <source>
        <dbReference type="Proteomes" id="UP000677687"/>
    </source>
</evidence>
<comment type="caution">
    <text evidence="6">The sequence shown here is derived from an EMBL/GenBank/DDBJ whole genome shotgun (WGS) entry which is preliminary data.</text>
</comment>
<dbReference type="GO" id="GO:0000428">
    <property type="term" value="C:DNA-directed RNA polymerase complex"/>
    <property type="evidence" value="ECO:0007669"/>
    <property type="project" value="UniProtKB-KW"/>
</dbReference>
<keyword evidence="4 6" id="KW-0548">Nucleotidyltransferase</keyword>
<evidence type="ECO:0000313" key="6">
    <source>
        <dbReference type="EMBL" id="MBS3057496.1"/>
    </source>
</evidence>
<sequence length="249" mass="28062">MDVKKIAQKDNILKFLIRGVNSEFANSLRRTIMADVPILAIEDVSVYENSSILYDEFLTQRLALIPLTTDLKTYKKGESAKMSIDREGPCTVYSKDIKCSDPKIEVADKRIPIVKLLKDQKLKLEMKAVMGLGKEHAKWQPAVVSYRQLATISIGKDCDLCGKCIENCAKKLLEAKAKKIVLETPIECDLCGKCRDVCNLQQLAIDYSKDDFLFTVESHGALEASEIVEKAAEILKDRNSDFRKEIKKL</sequence>
<keyword evidence="2 4" id="KW-0804">Transcription</keyword>
<name>A0A8T4L349_9ARCH</name>
<comment type="cofactor">
    <cofactor evidence="4">
        <name>[3Fe-4S] cluster</name>
        <dbReference type="ChEBI" id="CHEBI:21137"/>
    </cofactor>
    <text evidence="4">Binds 1 [3Fe-4S] cluster.</text>
</comment>
<comment type="function">
    <text evidence="4">DNA-dependent RNA polymerase (RNAP) catalyzes the transcription of DNA into RNA using the four ribonucleoside triphosphates as substrates.</text>
</comment>
<keyword evidence="1 4" id="KW-0240">DNA-directed RNA polymerase</keyword>
<dbReference type="Pfam" id="PF01000">
    <property type="entry name" value="RNA_pol_A_bac"/>
    <property type="match status" value="1"/>
</dbReference>
<keyword evidence="4" id="KW-0479">Metal-binding</keyword>
<dbReference type="SUPFAM" id="SSF56553">
    <property type="entry name" value="Insert subdomain of RNA polymerase alpha subunit"/>
    <property type="match status" value="1"/>
</dbReference>
<keyword evidence="4 6" id="KW-0808">Transferase</keyword>
<dbReference type="GO" id="GO:0003899">
    <property type="term" value="F:DNA-directed RNA polymerase activity"/>
    <property type="evidence" value="ECO:0007669"/>
    <property type="project" value="UniProtKB-UniRule"/>
</dbReference>
<dbReference type="GO" id="GO:0046983">
    <property type="term" value="F:protein dimerization activity"/>
    <property type="evidence" value="ECO:0007669"/>
    <property type="project" value="InterPro"/>
</dbReference>
<dbReference type="Gene3D" id="3.30.70.3110">
    <property type="match status" value="1"/>
</dbReference>
<keyword evidence="4" id="KW-0003">3Fe-4S</keyword>
<feature type="binding site" evidence="4">
    <location>
        <position position="194"/>
    </location>
    <ligand>
        <name>[3Fe-4S] cluster</name>
        <dbReference type="ChEBI" id="CHEBI:21137"/>
    </ligand>
</feature>
<feature type="binding site" evidence="4">
    <location>
        <position position="188"/>
    </location>
    <ligand>
        <name>[3Fe-4S] cluster</name>
        <dbReference type="ChEBI" id="CHEBI:21137"/>
    </ligand>
</feature>
<dbReference type="InterPro" id="IPR036643">
    <property type="entry name" value="RNApol_insert_sf"/>
</dbReference>
<dbReference type="EMBL" id="JAGVWD010000039">
    <property type="protein sequence ID" value="MBS3057496.1"/>
    <property type="molecule type" value="Genomic_DNA"/>
</dbReference>
<dbReference type="InterPro" id="IPR050518">
    <property type="entry name" value="Rpo3/RPB3_RNA_Pol_subunit"/>
</dbReference>
<dbReference type="GO" id="GO:0003677">
    <property type="term" value="F:DNA binding"/>
    <property type="evidence" value="ECO:0007669"/>
    <property type="project" value="UniProtKB-UniRule"/>
</dbReference>
<comment type="similarity">
    <text evidence="3 4">Belongs to the archaeal Rpo3/eukaryotic RPB3 RNA polymerase subunit family.</text>
</comment>
<evidence type="ECO:0000256" key="4">
    <source>
        <dbReference type="HAMAP-Rule" id="MF_00320"/>
    </source>
</evidence>
<evidence type="ECO:0000256" key="3">
    <source>
        <dbReference type="ARBA" id="ARBA00025804"/>
    </source>
</evidence>
<dbReference type="Pfam" id="PF01193">
    <property type="entry name" value="RNA_pol_L"/>
    <property type="match status" value="1"/>
</dbReference>
<evidence type="ECO:0000256" key="1">
    <source>
        <dbReference type="ARBA" id="ARBA00022478"/>
    </source>
</evidence>
<dbReference type="SUPFAM" id="SSF55257">
    <property type="entry name" value="RBP11-like subunits of RNA polymerase"/>
    <property type="match status" value="1"/>
</dbReference>
<dbReference type="PANTHER" id="PTHR11800">
    <property type="entry name" value="DNA-DIRECTED RNA POLYMERASE"/>
    <property type="match status" value="1"/>
</dbReference>
<comment type="catalytic activity">
    <reaction evidence="4">
        <text>RNA(n) + a ribonucleoside 5'-triphosphate = RNA(n+1) + diphosphate</text>
        <dbReference type="Rhea" id="RHEA:21248"/>
        <dbReference type="Rhea" id="RHEA-COMP:14527"/>
        <dbReference type="Rhea" id="RHEA-COMP:17342"/>
        <dbReference type="ChEBI" id="CHEBI:33019"/>
        <dbReference type="ChEBI" id="CHEBI:61557"/>
        <dbReference type="ChEBI" id="CHEBI:140395"/>
        <dbReference type="EC" id="2.7.7.6"/>
    </reaction>
</comment>
<accession>A0A8T4L349</accession>
<dbReference type="GO" id="GO:0005737">
    <property type="term" value="C:cytoplasm"/>
    <property type="evidence" value="ECO:0007669"/>
    <property type="project" value="UniProtKB-SubCell"/>
</dbReference>
<dbReference type="NCBIfam" id="NF001988">
    <property type="entry name" value="PRK00783.1"/>
    <property type="match status" value="1"/>
</dbReference>
<dbReference type="HAMAP" id="MF_00320">
    <property type="entry name" value="RNApol_arch_Rpo3"/>
    <property type="match status" value="1"/>
</dbReference>
<keyword evidence="4" id="KW-0963">Cytoplasm</keyword>
<evidence type="ECO:0000259" key="5">
    <source>
        <dbReference type="SMART" id="SM00662"/>
    </source>
</evidence>
<comment type="subunit">
    <text evidence="4">Part of the RNA polymerase complex.</text>
</comment>
<reference evidence="6" key="2">
    <citation type="submission" date="2021-05" db="EMBL/GenBank/DDBJ databases">
        <title>Protein family content uncovers lineage relationships and bacterial pathway maintenance mechanisms in DPANN archaea.</title>
        <authorList>
            <person name="Castelle C.J."/>
            <person name="Meheust R."/>
            <person name="Jaffe A.L."/>
            <person name="Seitz K."/>
            <person name="Gong X."/>
            <person name="Baker B.J."/>
            <person name="Banfield J.F."/>
        </authorList>
    </citation>
    <scope>NUCLEOTIDE SEQUENCE</scope>
    <source>
        <strain evidence="6">RIFCSPHIGHO2_01_FULL_AR10_44_11</strain>
    </source>
</reference>
<dbReference type="AlphaFoldDB" id="A0A8T4L349"/>
<dbReference type="GO" id="GO:0046872">
    <property type="term" value="F:metal ion binding"/>
    <property type="evidence" value="ECO:0007669"/>
    <property type="project" value="UniProtKB-KW"/>
</dbReference>
<keyword evidence="4" id="KW-0411">Iron-sulfur</keyword>
<proteinExistence type="inferred from homology"/>
<feature type="domain" description="DNA-directed RNA polymerase RpoA/D/Rpb3-type" evidence="5">
    <location>
        <begin position="12"/>
        <end position="245"/>
    </location>
</feature>
<dbReference type="Gene3D" id="3.30.1360.10">
    <property type="entry name" value="RNA polymerase, RBP11-like subunit"/>
    <property type="match status" value="1"/>
</dbReference>
<dbReference type="Gene3D" id="2.170.120.12">
    <property type="entry name" value="DNA-directed RNA polymerase, insert domain"/>
    <property type="match status" value="1"/>
</dbReference>
<protein>
    <recommendedName>
        <fullName evidence="4">DNA-directed RNA polymerase subunit Rpo3</fullName>
        <ecNumber evidence="4">2.7.7.6</ecNumber>
    </recommendedName>
    <alternativeName>
        <fullName evidence="4">DNA-directed RNA polymerase subunit D</fullName>
    </alternativeName>
</protein>
<evidence type="ECO:0000256" key="2">
    <source>
        <dbReference type="ARBA" id="ARBA00023163"/>
    </source>
</evidence>
<feature type="binding site" evidence="4">
    <location>
        <position position="191"/>
    </location>
    <ligand>
        <name>[3Fe-4S] cluster</name>
        <dbReference type="ChEBI" id="CHEBI:21137"/>
    </ligand>
</feature>
<reference evidence="6" key="1">
    <citation type="submission" date="2021-03" db="EMBL/GenBank/DDBJ databases">
        <authorList>
            <person name="Jaffe A."/>
        </authorList>
    </citation>
    <scope>NUCLEOTIDE SEQUENCE</scope>
    <source>
        <strain evidence="6">RIFCSPHIGHO2_01_FULL_AR10_44_11</strain>
    </source>
</reference>
<dbReference type="Proteomes" id="UP000677687">
    <property type="component" value="Unassembled WGS sequence"/>
</dbReference>
<dbReference type="SMART" id="SM00662">
    <property type="entry name" value="RPOLD"/>
    <property type="match status" value="1"/>
</dbReference>
<dbReference type="InterPro" id="IPR011262">
    <property type="entry name" value="DNA-dir_RNA_pol_insert"/>
</dbReference>
<keyword evidence="4" id="KW-0408">Iron</keyword>
<dbReference type="GO" id="GO:0051538">
    <property type="term" value="F:3 iron, 4 sulfur cluster binding"/>
    <property type="evidence" value="ECO:0007669"/>
    <property type="project" value="UniProtKB-KW"/>
</dbReference>
<gene>
    <name evidence="4" type="primary">rpo3</name>
    <name evidence="4" type="synonym">rpoD</name>
    <name evidence="6" type="ORF">J4415_02605</name>
</gene>
<dbReference type="InterPro" id="IPR011263">
    <property type="entry name" value="DNA-dir_RNA_pol_RpoA/D/Rpb3"/>
</dbReference>
<comment type="subcellular location">
    <subcellularLocation>
        <location evidence="4">Cytoplasm</location>
    </subcellularLocation>
</comment>
<dbReference type="InterPro" id="IPR036603">
    <property type="entry name" value="RBP11-like"/>
</dbReference>
<dbReference type="EC" id="2.7.7.6" evidence="4"/>
<organism evidence="6 7">
    <name type="scientific">Candidatus Iainarchaeum sp</name>
    <dbReference type="NCBI Taxonomy" id="3101447"/>
    <lineage>
        <taxon>Archaea</taxon>
        <taxon>Candidatus Iainarchaeota</taxon>
        <taxon>Candidatus Iainarchaeia</taxon>
        <taxon>Candidatus Iainarchaeales</taxon>
        <taxon>Candidatus Iainarchaeaceae</taxon>
        <taxon>Candidatus Iainarchaeum</taxon>
    </lineage>
</organism>